<evidence type="ECO:0000256" key="1">
    <source>
        <dbReference type="SAM" id="MobiDB-lite"/>
    </source>
</evidence>
<evidence type="ECO:0000313" key="3">
    <source>
        <dbReference type="Proteomes" id="UP000215914"/>
    </source>
</evidence>
<dbReference type="EMBL" id="MNCJ02000328">
    <property type="protein sequence ID" value="KAF5772780.1"/>
    <property type="molecule type" value="Genomic_DNA"/>
</dbReference>
<protein>
    <submittedName>
        <fullName evidence="2">Uncharacterized protein</fullName>
    </submittedName>
</protein>
<feature type="region of interest" description="Disordered" evidence="1">
    <location>
        <begin position="79"/>
        <end position="102"/>
    </location>
</feature>
<organism evidence="2 3">
    <name type="scientific">Helianthus annuus</name>
    <name type="common">Common sunflower</name>
    <dbReference type="NCBI Taxonomy" id="4232"/>
    <lineage>
        <taxon>Eukaryota</taxon>
        <taxon>Viridiplantae</taxon>
        <taxon>Streptophyta</taxon>
        <taxon>Embryophyta</taxon>
        <taxon>Tracheophyta</taxon>
        <taxon>Spermatophyta</taxon>
        <taxon>Magnoliopsida</taxon>
        <taxon>eudicotyledons</taxon>
        <taxon>Gunneridae</taxon>
        <taxon>Pentapetalae</taxon>
        <taxon>asterids</taxon>
        <taxon>campanulids</taxon>
        <taxon>Asterales</taxon>
        <taxon>Asteraceae</taxon>
        <taxon>Asteroideae</taxon>
        <taxon>Heliantheae alliance</taxon>
        <taxon>Heliantheae</taxon>
        <taxon>Helianthus</taxon>
    </lineage>
</organism>
<accession>A0A9K3HAC0</accession>
<comment type="caution">
    <text evidence="2">The sequence shown here is derived from an EMBL/GenBank/DDBJ whole genome shotgun (WGS) entry which is preliminary data.</text>
</comment>
<gene>
    <name evidence="2" type="ORF">HanXRQr2_Chr13g0581231</name>
</gene>
<name>A0A9K3HAC0_HELAN</name>
<proteinExistence type="predicted"/>
<evidence type="ECO:0000313" key="2">
    <source>
        <dbReference type="EMBL" id="KAF5772780.1"/>
    </source>
</evidence>
<reference evidence="2" key="2">
    <citation type="submission" date="2020-06" db="EMBL/GenBank/DDBJ databases">
        <title>Helianthus annuus Genome sequencing and assembly Release 2.</title>
        <authorList>
            <person name="Gouzy J."/>
            <person name="Langlade N."/>
            <person name="Munos S."/>
        </authorList>
    </citation>
    <scope>NUCLEOTIDE SEQUENCE</scope>
    <source>
        <tissue evidence="2">Leaves</tissue>
    </source>
</reference>
<dbReference type="Proteomes" id="UP000215914">
    <property type="component" value="Unassembled WGS sequence"/>
</dbReference>
<reference evidence="2" key="1">
    <citation type="journal article" date="2017" name="Nature">
        <title>The sunflower genome provides insights into oil metabolism, flowering and Asterid evolution.</title>
        <authorList>
            <person name="Badouin H."/>
            <person name="Gouzy J."/>
            <person name="Grassa C.J."/>
            <person name="Murat F."/>
            <person name="Staton S.E."/>
            <person name="Cottret L."/>
            <person name="Lelandais-Briere C."/>
            <person name="Owens G.L."/>
            <person name="Carrere S."/>
            <person name="Mayjonade B."/>
            <person name="Legrand L."/>
            <person name="Gill N."/>
            <person name="Kane N.C."/>
            <person name="Bowers J.E."/>
            <person name="Hubner S."/>
            <person name="Bellec A."/>
            <person name="Berard A."/>
            <person name="Berges H."/>
            <person name="Blanchet N."/>
            <person name="Boniface M.C."/>
            <person name="Brunel D."/>
            <person name="Catrice O."/>
            <person name="Chaidir N."/>
            <person name="Claudel C."/>
            <person name="Donnadieu C."/>
            <person name="Faraut T."/>
            <person name="Fievet G."/>
            <person name="Helmstetter N."/>
            <person name="King M."/>
            <person name="Knapp S.J."/>
            <person name="Lai Z."/>
            <person name="Le Paslier M.C."/>
            <person name="Lippi Y."/>
            <person name="Lorenzon L."/>
            <person name="Mandel J.R."/>
            <person name="Marage G."/>
            <person name="Marchand G."/>
            <person name="Marquand E."/>
            <person name="Bret-Mestries E."/>
            <person name="Morien E."/>
            <person name="Nambeesan S."/>
            <person name="Nguyen T."/>
            <person name="Pegot-Espagnet P."/>
            <person name="Pouilly N."/>
            <person name="Raftis F."/>
            <person name="Sallet E."/>
            <person name="Schiex T."/>
            <person name="Thomas J."/>
            <person name="Vandecasteele C."/>
            <person name="Vares D."/>
            <person name="Vear F."/>
            <person name="Vautrin S."/>
            <person name="Crespi M."/>
            <person name="Mangin B."/>
            <person name="Burke J.M."/>
            <person name="Salse J."/>
            <person name="Munos S."/>
            <person name="Vincourt P."/>
            <person name="Rieseberg L.H."/>
            <person name="Langlade N.B."/>
        </authorList>
    </citation>
    <scope>NUCLEOTIDE SEQUENCE</scope>
    <source>
        <tissue evidence="2">Leaves</tissue>
    </source>
</reference>
<sequence>MGFGIWVGAWVGGKRPSHHPGWAWVGAWPLGLGVEAGHGAGLKSDVAASYSPISFSSPVKKSNCQNYHHEPLLISATHGRRPPHLRTATISDYSSESTIHSD</sequence>
<feature type="compositionally biased region" description="Polar residues" evidence="1">
    <location>
        <begin position="88"/>
        <end position="102"/>
    </location>
</feature>
<dbReference type="Gramene" id="mRNA:HanXRQr2_Chr13g0581231">
    <property type="protein sequence ID" value="CDS:HanXRQr2_Chr13g0581231.1"/>
    <property type="gene ID" value="HanXRQr2_Chr13g0581231"/>
</dbReference>
<keyword evidence="3" id="KW-1185">Reference proteome</keyword>
<dbReference type="AlphaFoldDB" id="A0A9K3HAC0"/>